<keyword evidence="2" id="KW-0472">Membrane</keyword>
<feature type="region of interest" description="Disordered" evidence="1">
    <location>
        <begin position="279"/>
        <end position="311"/>
    </location>
</feature>
<evidence type="ECO:0000256" key="1">
    <source>
        <dbReference type="SAM" id="MobiDB-lite"/>
    </source>
</evidence>
<feature type="transmembrane region" description="Helical" evidence="2">
    <location>
        <begin position="103"/>
        <end position="124"/>
    </location>
</feature>
<proteinExistence type="predicted"/>
<feature type="transmembrane region" description="Helical" evidence="2">
    <location>
        <begin position="37"/>
        <end position="58"/>
    </location>
</feature>
<dbReference type="AlphaFoldDB" id="A0A640TSC6"/>
<keyword evidence="2" id="KW-0812">Transmembrane</keyword>
<comment type="caution">
    <text evidence="3">The sequence shown here is derived from an EMBL/GenBank/DDBJ whole genome shotgun (WGS) entry which is preliminary data.</text>
</comment>
<evidence type="ECO:0000256" key="2">
    <source>
        <dbReference type="SAM" id="Phobius"/>
    </source>
</evidence>
<evidence type="ECO:0000313" key="4">
    <source>
        <dbReference type="Proteomes" id="UP000429552"/>
    </source>
</evidence>
<feature type="transmembrane region" description="Helical" evidence="2">
    <location>
        <begin position="238"/>
        <end position="256"/>
    </location>
</feature>
<feature type="compositionally biased region" description="Polar residues" evidence="1">
    <location>
        <begin position="301"/>
        <end position="311"/>
    </location>
</feature>
<name>A0A640TSC6_STRNI</name>
<gene>
    <name evidence="3" type="ORF">Sliba_54180</name>
</gene>
<evidence type="ECO:0008006" key="5">
    <source>
        <dbReference type="Google" id="ProtNLM"/>
    </source>
</evidence>
<organism evidence="3 4">
    <name type="scientific">Streptomyces nigrescens</name>
    <dbReference type="NCBI Taxonomy" id="1920"/>
    <lineage>
        <taxon>Bacteria</taxon>
        <taxon>Bacillati</taxon>
        <taxon>Actinomycetota</taxon>
        <taxon>Actinomycetes</taxon>
        <taxon>Kitasatosporales</taxon>
        <taxon>Streptomycetaceae</taxon>
        <taxon>Streptomyces</taxon>
    </lineage>
</organism>
<feature type="transmembrane region" description="Helical" evidence="2">
    <location>
        <begin position="12"/>
        <end position="31"/>
    </location>
</feature>
<feature type="transmembrane region" description="Helical" evidence="2">
    <location>
        <begin position="421"/>
        <end position="440"/>
    </location>
</feature>
<reference evidence="3 4" key="1">
    <citation type="submission" date="2019-12" db="EMBL/GenBank/DDBJ databases">
        <title>Whole genome shotgun sequence of Streptomyces libani subsp. libani NBRC 13452.</title>
        <authorList>
            <person name="Ichikawa N."/>
            <person name="Kimura A."/>
            <person name="Kitahashi Y."/>
            <person name="Komaki H."/>
            <person name="Tamura T."/>
        </authorList>
    </citation>
    <scope>NUCLEOTIDE SEQUENCE [LARGE SCALE GENOMIC DNA]</scope>
    <source>
        <strain evidence="3 4">NBRC 13452</strain>
    </source>
</reference>
<dbReference type="EMBL" id="BLIP01000001">
    <property type="protein sequence ID" value="GFE24965.1"/>
    <property type="molecule type" value="Genomic_DNA"/>
</dbReference>
<protein>
    <recommendedName>
        <fullName evidence="5">DUF3592 domain-containing protein</fullName>
    </recommendedName>
</protein>
<accession>A0A640TSC6</accession>
<evidence type="ECO:0000313" key="3">
    <source>
        <dbReference type="EMBL" id="GFE24965.1"/>
    </source>
</evidence>
<sequence>MRAGRTTRRMAAVIAVVGSPALVAVPAIWMFCADQQARQWSIVASLAVVLGCLATVALRQRGTGHRSGADTFAELRPVPGNTPHASGPPALPARLPARWPAQLRGAAAVFCCTTAFLGFVALAAGDAERPAPVDGIVAEGGVIQDVRVTSVRNSERHNPSRGHDFYTATSVVALPEARTGRSVPATVSTNTPEPLRPGSEVTVLYAPSKPGLGAVQGKPGPLRASLDGAPLTPGARTALLLIWLLGAGFLGGLQILHSGGFRTLTRWTKHDRAVRGRCTGDGISQLAPATDTGTGTGTGTEQSGRKGTSTKLDQLVITTDGGEVRFVLDDATDGYAEQLGAEPLWLCWRARQKAAQQLTPAVLVGDSGWALHGQMVLTEAERLAENNETAIPGGTGAPVDAQREARAWDPRAGWPLRVGRGAMTAAALALVLAGLLATTSLGAGRWWAAAGGMLCVLGAVAAETLSTAWRATEPNASDEKDPPSSATAR</sequence>
<keyword evidence="2" id="KW-1133">Transmembrane helix</keyword>
<dbReference type="Proteomes" id="UP000429552">
    <property type="component" value="Unassembled WGS sequence"/>
</dbReference>